<reference evidence="1 2" key="1">
    <citation type="submission" date="2015-03" db="EMBL/GenBank/DDBJ databases">
        <title>Draft genome of the nematode, Opisthorchis viverrini.</title>
        <authorList>
            <person name="Mitreva M."/>
        </authorList>
    </citation>
    <scope>NUCLEOTIDE SEQUENCE [LARGE SCALE GENOMIC DNA]</scope>
    <source>
        <strain evidence="1">Khon Kaen</strain>
    </source>
</reference>
<protein>
    <submittedName>
        <fullName evidence="1">Uncharacterized protein</fullName>
    </submittedName>
</protein>
<proteinExistence type="predicted"/>
<accession>A0A1S8WVY7</accession>
<dbReference type="EMBL" id="KV894097">
    <property type="protein sequence ID" value="OON18515.1"/>
    <property type="molecule type" value="Genomic_DNA"/>
</dbReference>
<name>A0A1S8WVY7_OPIVI</name>
<evidence type="ECO:0000313" key="1">
    <source>
        <dbReference type="EMBL" id="OON18515.1"/>
    </source>
</evidence>
<keyword evidence="2" id="KW-1185">Reference proteome</keyword>
<dbReference type="AlphaFoldDB" id="A0A1S8WVY7"/>
<sequence length="127" mass="14296">MPNSGGVIRYPRDPDLGPDFRCVQREFDVSNGASIGRNSLQGKGRSEDELWLVDVGARLQQAALNFHLHHDILCISGRKSGAAPFDSASRINPRERCWRFDVQICYARFAIERLIPEESSVIPETQI</sequence>
<gene>
    <name evidence="1" type="ORF">X801_05629</name>
</gene>
<evidence type="ECO:0000313" key="2">
    <source>
        <dbReference type="Proteomes" id="UP000243686"/>
    </source>
</evidence>
<organism evidence="1 2">
    <name type="scientific">Opisthorchis viverrini</name>
    <name type="common">Southeast Asian liver fluke</name>
    <dbReference type="NCBI Taxonomy" id="6198"/>
    <lineage>
        <taxon>Eukaryota</taxon>
        <taxon>Metazoa</taxon>
        <taxon>Spiralia</taxon>
        <taxon>Lophotrochozoa</taxon>
        <taxon>Platyhelminthes</taxon>
        <taxon>Trematoda</taxon>
        <taxon>Digenea</taxon>
        <taxon>Opisthorchiida</taxon>
        <taxon>Opisthorchiata</taxon>
        <taxon>Opisthorchiidae</taxon>
        <taxon>Opisthorchis</taxon>
    </lineage>
</organism>
<dbReference type="Proteomes" id="UP000243686">
    <property type="component" value="Unassembled WGS sequence"/>
</dbReference>